<dbReference type="Gene3D" id="1.10.357.50">
    <property type="match status" value="1"/>
</dbReference>
<evidence type="ECO:0000259" key="1">
    <source>
        <dbReference type="PROSITE" id="PS51258"/>
    </source>
</evidence>
<dbReference type="EMBL" id="CAMAPE010000019">
    <property type="protein sequence ID" value="CAH9086332.1"/>
    <property type="molecule type" value="Genomic_DNA"/>
</dbReference>
<dbReference type="PROSITE" id="PS51259">
    <property type="entry name" value="MHD2"/>
    <property type="match status" value="1"/>
</dbReference>
<dbReference type="InterPro" id="IPR014770">
    <property type="entry name" value="Munc13_1"/>
</dbReference>
<evidence type="ECO:0000313" key="3">
    <source>
        <dbReference type="EMBL" id="CAH9086332.1"/>
    </source>
</evidence>
<dbReference type="InterPro" id="IPR014772">
    <property type="entry name" value="Munc13_dom-2"/>
</dbReference>
<dbReference type="PROSITE" id="PS51258">
    <property type="entry name" value="MHD1"/>
    <property type="match status" value="1"/>
</dbReference>
<gene>
    <name evidence="3" type="ORF">CEURO_LOCUS9586</name>
</gene>
<dbReference type="AlphaFoldDB" id="A0A9P0Z4X2"/>
<evidence type="ECO:0000313" key="4">
    <source>
        <dbReference type="Proteomes" id="UP001152484"/>
    </source>
</evidence>
<dbReference type="OrthoDB" id="2015333at2759"/>
<name>A0A9P0Z4X2_CUSEU</name>
<feature type="domain" description="MHD1" evidence="1">
    <location>
        <begin position="640"/>
        <end position="772"/>
    </location>
</feature>
<accession>A0A9P0Z4X2</accession>
<reference evidence="3" key="1">
    <citation type="submission" date="2022-07" db="EMBL/GenBank/DDBJ databases">
        <authorList>
            <person name="Macas J."/>
            <person name="Novak P."/>
            <person name="Neumann P."/>
        </authorList>
    </citation>
    <scope>NUCLEOTIDE SEQUENCE</scope>
</reference>
<dbReference type="PANTHER" id="PTHR31280:SF3">
    <property type="entry name" value="DNA TOPOISOMERASE 4 SUBUNIT B (DUF810)"/>
    <property type="match status" value="1"/>
</dbReference>
<dbReference type="Pfam" id="PF25761">
    <property type="entry name" value="TPR_PATROL1"/>
    <property type="match status" value="1"/>
</dbReference>
<proteinExistence type="predicted"/>
<dbReference type="PANTHER" id="PTHR31280">
    <property type="entry name" value="PROTEIN UNC-13 HOMOLOG"/>
    <property type="match status" value="1"/>
</dbReference>
<keyword evidence="4" id="KW-1185">Reference proteome</keyword>
<sequence length="1138" mass="128549">MEGASLLQRYRRDRRKLLEFLLSSGLIKEIRTPSGSTTSVSNVNLDALSIDYVLECIQSSHVVDVSIASKKYREELQRPITMQSHFGSSYFILSGTETAGSPPRRVPPPVVAYQFSNHSSIDSDLPSCLPGYEYGLKHATSGSTKSVPGNRDHIPKIGLPTLHTGLSDDDLRESAYEIILACMVLSGGAGLHFNGSRKKEKNSGLLAGLKNKMGKRYLMSDSPGRLSQLIDIFRSQMQISEAMDNLTRQRLAAFAAERSWGHIDVPQIILGLLNGVLKSDFQNEKSYIQWKRRQANILEELLSSAEYVNDKKQSVETLIERIRNPEDWDTRMSPSEHYEVLSAIRHIALTLSSMPPKYGIRGENYYWSAGYQLNIRVYEKLLFGLFDILEEDHLIEEAAEILKLLKSSWSMLGITQKLHNVIYAWVLFQQFVATDEAVLLDYSIHEMLKVLSAEDEDHMEDKYIDDLLCFTTWNGCQTRSSFLQSAIFSISIWCDSMLQDYHLHFAEKPHLLKEVMNMQLMVEAHSFESCDKNKFTNVGVLDSIRYRKVKNYVESSIEAACKRVTDAVSLGRTIDRTHHLTLLASELKLISEMELALFYPILQKFSPDAGIVSALKLHKTYGERLGPFLNDVSCLSEGVREVLTAAILLENRLIELYTLGNKESALHSSCTNEFVHYKIGEVARPIILDWLIAQHALILEWTCRAFDLEDWKPLSHLQKQAASVVEVFRITEETVDQLFQMGHLVDITHLQALLSIIFHTLDAYLKKMVSQLVDRQDLYPPVPSLTRYNETTFPIITRKLGEAVVLDDGVYNKLNQLTISKLCVRLNTLQYIQRQMTSLKDGIRKSWSTVRVFADKICSEGKPPEHSNRNSDMCDESIDELFAATFNCIRDSATNAIRITSELLGARVVFWDLRESFVLHLYHSSVESARLESVLPQFDNILNNICGLIDDALRDFVVSRIYKSSLEGYIWVLLDGGPSRAFSNSDVAMMEEDLGMLKDLFVADGEGLPRSLVTEEAKTAQQIISLFSLQAGSVIRMLMTSSQHISVGHGFHQSGFRNLGDAQTLMRVLCHMKDADASKFLKRHYNLPASSEYEENAVGQSVSSSPLLADLIKRSVSLRFSDNGSSSFSSIKKKILRS</sequence>
<evidence type="ECO:0000259" key="2">
    <source>
        <dbReference type="PROSITE" id="PS51259"/>
    </source>
</evidence>
<organism evidence="3 4">
    <name type="scientific">Cuscuta europaea</name>
    <name type="common">European dodder</name>
    <dbReference type="NCBI Taxonomy" id="41803"/>
    <lineage>
        <taxon>Eukaryota</taxon>
        <taxon>Viridiplantae</taxon>
        <taxon>Streptophyta</taxon>
        <taxon>Embryophyta</taxon>
        <taxon>Tracheophyta</taxon>
        <taxon>Spermatophyta</taxon>
        <taxon>Magnoliopsida</taxon>
        <taxon>eudicotyledons</taxon>
        <taxon>Gunneridae</taxon>
        <taxon>Pentapetalae</taxon>
        <taxon>asterids</taxon>
        <taxon>lamiids</taxon>
        <taxon>Solanales</taxon>
        <taxon>Convolvulaceae</taxon>
        <taxon>Cuscuteae</taxon>
        <taxon>Cuscuta</taxon>
        <taxon>Cuscuta subgen. Cuscuta</taxon>
    </lineage>
</organism>
<dbReference type="InterPro" id="IPR008528">
    <property type="entry name" value="unc-13_homologue"/>
</dbReference>
<feature type="domain" description="MHD2" evidence="2">
    <location>
        <begin position="928"/>
        <end position="1038"/>
    </location>
</feature>
<dbReference type="Proteomes" id="UP001152484">
    <property type="component" value="Unassembled WGS sequence"/>
</dbReference>
<comment type="caution">
    <text evidence="3">The sequence shown here is derived from an EMBL/GenBank/DDBJ whole genome shotgun (WGS) entry which is preliminary data.</text>
</comment>
<protein>
    <recommendedName>
        <fullName evidence="5">Protein unc-13 homolog</fullName>
    </recommendedName>
</protein>
<evidence type="ECO:0008006" key="5">
    <source>
        <dbReference type="Google" id="ProtNLM"/>
    </source>
</evidence>
<dbReference type="InterPro" id="IPR057984">
    <property type="entry name" value="PATROL1_C"/>
</dbReference>